<feature type="domain" description="Peptidase M48" evidence="8">
    <location>
        <begin position="167"/>
        <end position="331"/>
    </location>
</feature>
<evidence type="ECO:0000259" key="9">
    <source>
        <dbReference type="Pfam" id="PF23368"/>
    </source>
</evidence>
<keyword evidence="1 6" id="KW-0645">Protease</keyword>
<keyword evidence="4 6" id="KW-0862">Zinc</keyword>
<gene>
    <name evidence="10" type="ORF">JYP50_19060</name>
</gene>
<protein>
    <submittedName>
        <fullName evidence="10">M48 family metallopeptidase</fullName>
    </submittedName>
</protein>
<dbReference type="CDD" id="cd07332">
    <property type="entry name" value="M48C_Oma1_like"/>
    <property type="match status" value="1"/>
</dbReference>
<dbReference type="Pfam" id="PF23368">
    <property type="entry name" value="DUF7092"/>
    <property type="match status" value="1"/>
</dbReference>
<feature type="transmembrane region" description="Helical" evidence="7">
    <location>
        <begin position="101"/>
        <end position="120"/>
    </location>
</feature>
<keyword evidence="7" id="KW-1133">Transmembrane helix</keyword>
<organism evidence="10 11">
    <name type="scientific">Parahaliea mediterranea</name>
    <dbReference type="NCBI Taxonomy" id="651086"/>
    <lineage>
        <taxon>Bacteria</taxon>
        <taxon>Pseudomonadati</taxon>
        <taxon>Pseudomonadota</taxon>
        <taxon>Gammaproteobacteria</taxon>
        <taxon>Cellvibrionales</taxon>
        <taxon>Halieaceae</taxon>
        <taxon>Parahaliea</taxon>
    </lineage>
</organism>
<dbReference type="AlphaFoldDB" id="A0A939DI17"/>
<dbReference type="GO" id="GO:0004222">
    <property type="term" value="F:metalloendopeptidase activity"/>
    <property type="evidence" value="ECO:0007669"/>
    <property type="project" value="InterPro"/>
</dbReference>
<dbReference type="GO" id="GO:0051603">
    <property type="term" value="P:proteolysis involved in protein catabolic process"/>
    <property type="evidence" value="ECO:0007669"/>
    <property type="project" value="TreeGrafter"/>
</dbReference>
<evidence type="ECO:0000256" key="2">
    <source>
        <dbReference type="ARBA" id="ARBA00022723"/>
    </source>
</evidence>
<dbReference type="GO" id="GO:0046872">
    <property type="term" value="F:metal ion binding"/>
    <property type="evidence" value="ECO:0007669"/>
    <property type="project" value="UniProtKB-KW"/>
</dbReference>
<dbReference type="Proteomes" id="UP000664303">
    <property type="component" value="Unassembled WGS sequence"/>
</dbReference>
<keyword evidence="5 6" id="KW-0482">Metalloprotease</keyword>
<evidence type="ECO:0000256" key="4">
    <source>
        <dbReference type="ARBA" id="ARBA00022833"/>
    </source>
</evidence>
<name>A0A939DI17_9GAMM</name>
<keyword evidence="11" id="KW-1185">Reference proteome</keyword>
<keyword evidence="7" id="KW-0812">Transmembrane</keyword>
<dbReference type="GO" id="GO:0016020">
    <property type="term" value="C:membrane"/>
    <property type="evidence" value="ECO:0007669"/>
    <property type="project" value="TreeGrafter"/>
</dbReference>
<keyword evidence="3 6" id="KW-0378">Hydrolase</keyword>
<evidence type="ECO:0000256" key="6">
    <source>
        <dbReference type="RuleBase" id="RU003983"/>
    </source>
</evidence>
<evidence type="ECO:0000256" key="3">
    <source>
        <dbReference type="ARBA" id="ARBA00022801"/>
    </source>
</evidence>
<dbReference type="InterPro" id="IPR001915">
    <property type="entry name" value="Peptidase_M48"/>
</dbReference>
<evidence type="ECO:0000256" key="5">
    <source>
        <dbReference type="ARBA" id="ARBA00023049"/>
    </source>
</evidence>
<keyword evidence="2" id="KW-0479">Metal-binding</keyword>
<dbReference type="InterPro" id="IPR055518">
    <property type="entry name" value="DUF7092"/>
</dbReference>
<feature type="domain" description="DUF7092" evidence="9">
    <location>
        <begin position="7"/>
        <end position="83"/>
    </location>
</feature>
<reference evidence="10" key="1">
    <citation type="submission" date="2021-02" db="EMBL/GenBank/DDBJ databases">
        <title>PHA producing bacteria isolated from coastal sediment in Guangdong, Shenzhen.</title>
        <authorList>
            <person name="Zheng W."/>
            <person name="Yu S."/>
            <person name="Huang Y."/>
        </authorList>
    </citation>
    <scope>NUCLEOTIDE SEQUENCE</scope>
    <source>
        <strain evidence="10">TN14-10</strain>
    </source>
</reference>
<evidence type="ECO:0000313" key="10">
    <source>
        <dbReference type="EMBL" id="MBN7798710.1"/>
    </source>
</evidence>
<comment type="caution">
    <text evidence="10">The sequence shown here is derived from an EMBL/GenBank/DDBJ whole genome shotgun (WGS) entry which is preliminary data.</text>
</comment>
<dbReference type="RefSeq" id="WP_206562156.1">
    <property type="nucleotide sequence ID" value="NZ_JAFKCZ010000017.1"/>
</dbReference>
<evidence type="ECO:0000256" key="1">
    <source>
        <dbReference type="ARBA" id="ARBA00022670"/>
    </source>
</evidence>
<comment type="similarity">
    <text evidence="6">Belongs to the peptidase M48 family.</text>
</comment>
<dbReference type="PANTHER" id="PTHR22726:SF1">
    <property type="entry name" value="METALLOENDOPEPTIDASE OMA1, MITOCHONDRIAL"/>
    <property type="match status" value="1"/>
</dbReference>
<evidence type="ECO:0000313" key="11">
    <source>
        <dbReference type="Proteomes" id="UP000664303"/>
    </source>
</evidence>
<dbReference type="Gene3D" id="3.30.2010.10">
    <property type="entry name" value="Metalloproteases ('zincins'), catalytic domain"/>
    <property type="match status" value="1"/>
</dbReference>
<proteinExistence type="inferred from homology"/>
<dbReference type="InterPro" id="IPR051156">
    <property type="entry name" value="Mito/Outer_Membr_Metalloprot"/>
</dbReference>
<evidence type="ECO:0000256" key="7">
    <source>
        <dbReference type="SAM" id="Phobius"/>
    </source>
</evidence>
<dbReference type="EMBL" id="JAFKCZ010000017">
    <property type="protein sequence ID" value="MBN7798710.1"/>
    <property type="molecule type" value="Genomic_DNA"/>
</dbReference>
<comment type="cofactor">
    <cofactor evidence="6">
        <name>Zn(2+)</name>
        <dbReference type="ChEBI" id="CHEBI:29105"/>
    </cofactor>
    <text evidence="6">Binds 1 zinc ion per subunit.</text>
</comment>
<dbReference type="PANTHER" id="PTHR22726">
    <property type="entry name" value="METALLOENDOPEPTIDASE OMA1"/>
    <property type="match status" value="1"/>
</dbReference>
<evidence type="ECO:0000259" key="8">
    <source>
        <dbReference type="Pfam" id="PF01435"/>
    </source>
</evidence>
<accession>A0A939DI17</accession>
<keyword evidence="7" id="KW-0472">Membrane</keyword>
<dbReference type="Pfam" id="PF01435">
    <property type="entry name" value="Peptidase_M48"/>
    <property type="match status" value="1"/>
</dbReference>
<sequence length="341" mass="36885">MTADCRLGGSWQDGATSHSRDAVLEVSGERVSVRVDGAIALEASLSQLSISPRLGSTPRYIRFEGHPGRLETADPAAADWLDARVGTPSSHALWRLENHSLLAAIAGVLMLALAAAYFVWGIPAVSRAAAAHLPAGVMDRASRETLELLQSRYLGPSSLDAGRQQRIRHALQSREPGYPVEQLRFAHSDPLGANALALPDGTIILTDALVELAANDTEVLAVIAHELGHIEHRHAVRQLLQGAAIGVTVALVGGDVSTLGDIVLTLPVVFTQLHYSRDFELEADRYARDFLRRQQLDPEALDRMLVRLHGQAPDEGLPYFGTHPHLEQRLARDAPAAALDR</sequence>